<dbReference type="PANTHER" id="PTHR43649">
    <property type="entry name" value="ARABINOSE-BINDING PROTEIN-RELATED"/>
    <property type="match status" value="1"/>
</dbReference>
<evidence type="ECO:0000256" key="1">
    <source>
        <dbReference type="SAM" id="SignalP"/>
    </source>
</evidence>
<feature type="signal peptide" evidence="1">
    <location>
        <begin position="1"/>
        <end position="35"/>
    </location>
</feature>
<dbReference type="InterPro" id="IPR050490">
    <property type="entry name" value="Bact_solute-bd_prot1"/>
</dbReference>
<organism evidence="2">
    <name type="scientific">Caldilineaceae bacterium SB0662_bin_9</name>
    <dbReference type="NCBI Taxonomy" id="2605258"/>
    <lineage>
        <taxon>Bacteria</taxon>
        <taxon>Bacillati</taxon>
        <taxon>Chloroflexota</taxon>
        <taxon>Caldilineae</taxon>
        <taxon>Caldilineales</taxon>
        <taxon>Caldilineaceae</taxon>
    </lineage>
</organism>
<accession>A0A6B1DQ75</accession>
<sequence>MSTRALSRRNFLTLSGTAAASLVAAACVAPEVAPAAGEGEPMMETIELNHWGFSGPIWEAIWEAIPDTYPNLKVNPTEIGDIVFGDQKYLTAVAAGTGPDTALQGRHTFLQFAAKGLYYDVTDQFDASDLNRDDYTPVQLNETVWEGKMYGLPWDTDVRFLYWNKDHFAEVGLDPDQPPTTWAELEAYTDKLNIRDGDEVVRYGFVPYLYGNSWMWLWAFQAGAPSLSDDKRTVLCDDQIWIDTLQWLVDFYDNYVGDFESANSFQQGLQSAGLGLPFVAGKTSMSATGSWHVGDLLRSPGVDYGTAPAPIPAGGIKSTWSCGFSIIMAPGSEHPEEAFQVMRWFTGTPGWDALATADVAEAKRTWEREQLEGDPKFWPRLACYLPALEHLEKTYLPELGEIENSTWALSLDALRNWTHGCGSVMGLAALQYWVEMDNAARNALSKKMTPEEAMLNCKTLVQDATDQAWEAIDNA</sequence>
<name>A0A6B1DQ75_9CHLR</name>
<keyword evidence="1" id="KW-0732">Signal</keyword>
<dbReference type="AlphaFoldDB" id="A0A6B1DQ75"/>
<dbReference type="InterPro" id="IPR019546">
    <property type="entry name" value="TAT_signal_bac_arc"/>
</dbReference>
<protein>
    <submittedName>
        <fullName evidence="2">ABC transporter substrate-binding protein</fullName>
    </submittedName>
</protein>
<dbReference type="EMBL" id="VXPY01000030">
    <property type="protein sequence ID" value="MYD89578.1"/>
    <property type="molecule type" value="Genomic_DNA"/>
</dbReference>
<dbReference type="NCBIfam" id="TIGR01409">
    <property type="entry name" value="TAT_signal_seq"/>
    <property type="match status" value="1"/>
</dbReference>
<dbReference type="CDD" id="cd14748">
    <property type="entry name" value="PBP2_UgpB"/>
    <property type="match status" value="1"/>
</dbReference>
<evidence type="ECO:0000313" key="2">
    <source>
        <dbReference type="EMBL" id="MYD89578.1"/>
    </source>
</evidence>
<dbReference type="PANTHER" id="PTHR43649:SF12">
    <property type="entry name" value="DIACETYLCHITOBIOSE BINDING PROTEIN DASA"/>
    <property type="match status" value="1"/>
</dbReference>
<feature type="chain" id="PRO_5025530011" evidence="1">
    <location>
        <begin position="36"/>
        <end position="475"/>
    </location>
</feature>
<comment type="caution">
    <text evidence="2">The sequence shown here is derived from an EMBL/GenBank/DDBJ whole genome shotgun (WGS) entry which is preliminary data.</text>
</comment>
<dbReference type="SUPFAM" id="SSF53850">
    <property type="entry name" value="Periplasmic binding protein-like II"/>
    <property type="match status" value="1"/>
</dbReference>
<proteinExistence type="predicted"/>
<dbReference type="InterPro" id="IPR006311">
    <property type="entry name" value="TAT_signal"/>
</dbReference>
<dbReference type="PROSITE" id="PS51318">
    <property type="entry name" value="TAT"/>
    <property type="match status" value="1"/>
</dbReference>
<dbReference type="PROSITE" id="PS51257">
    <property type="entry name" value="PROKAR_LIPOPROTEIN"/>
    <property type="match status" value="1"/>
</dbReference>
<reference evidence="2" key="1">
    <citation type="submission" date="2019-09" db="EMBL/GenBank/DDBJ databases">
        <title>Characterisation of the sponge microbiome using genome-centric metagenomics.</title>
        <authorList>
            <person name="Engelberts J.P."/>
            <person name="Robbins S.J."/>
            <person name="De Goeij J.M."/>
            <person name="Aranda M."/>
            <person name="Bell S.C."/>
            <person name="Webster N.S."/>
        </authorList>
    </citation>
    <scope>NUCLEOTIDE SEQUENCE</scope>
    <source>
        <strain evidence="2">SB0662_bin_9</strain>
    </source>
</reference>
<dbReference type="Gene3D" id="3.40.190.10">
    <property type="entry name" value="Periplasmic binding protein-like II"/>
    <property type="match status" value="2"/>
</dbReference>
<gene>
    <name evidence="2" type="ORF">F4Y08_04440</name>
</gene>